<protein>
    <submittedName>
        <fullName evidence="1">Uncharacterized protein</fullName>
    </submittedName>
</protein>
<reference evidence="1 2" key="1">
    <citation type="journal article" date="2013" name="Curr. Biol.">
        <title>The Genome of the Foraminiferan Reticulomyxa filosa.</title>
        <authorList>
            <person name="Glockner G."/>
            <person name="Hulsmann N."/>
            <person name="Schleicher M."/>
            <person name="Noegel A.A."/>
            <person name="Eichinger L."/>
            <person name="Gallinger C."/>
            <person name="Pawlowski J."/>
            <person name="Sierra R."/>
            <person name="Euteneuer U."/>
            <person name="Pillet L."/>
            <person name="Moustafa A."/>
            <person name="Platzer M."/>
            <person name="Groth M."/>
            <person name="Szafranski K."/>
            <person name="Schliwa M."/>
        </authorList>
    </citation>
    <scope>NUCLEOTIDE SEQUENCE [LARGE SCALE GENOMIC DNA]</scope>
</reference>
<dbReference type="Proteomes" id="UP000023152">
    <property type="component" value="Unassembled WGS sequence"/>
</dbReference>
<organism evidence="1 2">
    <name type="scientific">Reticulomyxa filosa</name>
    <dbReference type="NCBI Taxonomy" id="46433"/>
    <lineage>
        <taxon>Eukaryota</taxon>
        <taxon>Sar</taxon>
        <taxon>Rhizaria</taxon>
        <taxon>Retaria</taxon>
        <taxon>Foraminifera</taxon>
        <taxon>Monothalamids</taxon>
        <taxon>Reticulomyxidae</taxon>
        <taxon>Reticulomyxa</taxon>
    </lineage>
</organism>
<proteinExistence type="predicted"/>
<dbReference type="AlphaFoldDB" id="X6MBS9"/>
<gene>
    <name evidence="1" type="ORF">RFI_26875</name>
</gene>
<sequence>MFTKQLERNLNHFIEQCLSELKVQCTKAQQQESFAELKEKNVLLNLQDPKSNALTSLQTIVSIGHIISDKVNKCAAVNHDIYLSQLITVIKLFFLSYKDVEK</sequence>
<comment type="caution">
    <text evidence="1">The sequence shown here is derived from an EMBL/GenBank/DDBJ whole genome shotgun (WGS) entry which is preliminary data.</text>
</comment>
<evidence type="ECO:0000313" key="1">
    <source>
        <dbReference type="EMBL" id="ETO10500.1"/>
    </source>
</evidence>
<dbReference type="EMBL" id="ASPP01023434">
    <property type="protein sequence ID" value="ETO10500.1"/>
    <property type="molecule type" value="Genomic_DNA"/>
</dbReference>
<keyword evidence="2" id="KW-1185">Reference proteome</keyword>
<name>X6MBS9_RETFI</name>
<evidence type="ECO:0000313" key="2">
    <source>
        <dbReference type="Proteomes" id="UP000023152"/>
    </source>
</evidence>
<accession>X6MBS9</accession>